<keyword evidence="2" id="KW-1185">Reference proteome</keyword>
<organism evidence="2 3">
    <name type="scientific">Sitophilus oryzae</name>
    <name type="common">Rice weevil</name>
    <name type="synonym">Curculio oryzae</name>
    <dbReference type="NCBI Taxonomy" id="7048"/>
    <lineage>
        <taxon>Eukaryota</taxon>
        <taxon>Metazoa</taxon>
        <taxon>Ecdysozoa</taxon>
        <taxon>Arthropoda</taxon>
        <taxon>Hexapoda</taxon>
        <taxon>Insecta</taxon>
        <taxon>Pterygota</taxon>
        <taxon>Neoptera</taxon>
        <taxon>Endopterygota</taxon>
        <taxon>Coleoptera</taxon>
        <taxon>Polyphaga</taxon>
        <taxon>Cucujiformia</taxon>
        <taxon>Curculionidae</taxon>
        <taxon>Dryophthorinae</taxon>
        <taxon>Sitophilus</taxon>
    </lineage>
</organism>
<dbReference type="RefSeq" id="XP_030760738.1">
    <property type="nucleotide sequence ID" value="XM_030904878.1"/>
</dbReference>
<dbReference type="PANTHER" id="PTHR45749">
    <property type="match status" value="1"/>
</dbReference>
<proteinExistence type="predicted"/>
<dbReference type="PANTHER" id="PTHR45749:SF28">
    <property type="entry name" value="ZINC FINGER MYM-TYPE PROTEIN 1-LIKE-RELATED"/>
    <property type="match status" value="1"/>
</dbReference>
<sequence length="264" mass="29712">MCIKFCGAFELALRGHDETSSSENPGIYQGLINFASELDSALALHLIDAKVFKSTSKTIQNDLLDAMFEVYRNELINQIKSAKFIAIEADETTDISNQQQMVVIIRYVFNGEIFEMFWAFVKPEGYAVDILANCLMDQLKLILNSLADNSKLIAQSYDGAAVMSGKNNGVQAIIKNIFPQAHFVHEYLENIIDQPGMDSKTISEASGLLKFLDYPEFMHKLEELRAPKCKPQLINLSNKLFKSGKALMIWSVTKMKYILPSNHV</sequence>
<name>A0A6J2YA39_SITOR</name>
<dbReference type="KEGG" id="soy:115885854"/>
<dbReference type="Pfam" id="PF14291">
    <property type="entry name" value="DUF4371"/>
    <property type="match status" value="1"/>
</dbReference>
<dbReference type="InterPro" id="IPR025398">
    <property type="entry name" value="DUF4371"/>
</dbReference>
<dbReference type="GeneID" id="115885854"/>
<dbReference type="Proteomes" id="UP000504635">
    <property type="component" value="Unplaced"/>
</dbReference>
<accession>A0A6J2YA39</accession>
<protein>
    <submittedName>
        <fullName evidence="3">Uncharacterized protein LOC115885854</fullName>
    </submittedName>
</protein>
<evidence type="ECO:0000313" key="2">
    <source>
        <dbReference type="Proteomes" id="UP000504635"/>
    </source>
</evidence>
<evidence type="ECO:0000259" key="1">
    <source>
        <dbReference type="Pfam" id="PF14291"/>
    </source>
</evidence>
<gene>
    <name evidence="3" type="primary">LOC115885854</name>
</gene>
<dbReference type="AlphaFoldDB" id="A0A6J2YA39"/>
<dbReference type="InParanoid" id="A0A6J2YA39"/>
<evidence type="ECO:0000313" key="3">
    <source>
        <dbReference type="RefSeq" id="XP_030760738.1"/>
    </source>
</evidence>
<reference evidence="3" key="1">
    <citation type="submission" date="2025-08" db="UniProtKB">
        <authorList>
            <consortium name="RefSeq"/>
        </authorList>
    </citation>
    <scope>IDENTIFICATION</scope>
    <source>
        <tissue evidence="3">Gonads</tissue>
    </source>
</reference>
<dbReference type="OrthoDB" id="6617004at2759"/>
<feature type="domain" description="DUF4371" evidence="1">
    <location>
        <begin position="11"/>
        <end position="169"/>
    </location>
</feature>